<feature type="compositionally biased region" description="Polar residues" evidence="1">
    <location>
        <begin position="141"/>
        <end position="160"/>
    </location>
</feature>
<feature type="compositionally biased region" description="Polar residues" evidence="1">
    <location>
        <begin position="80"/>
        <end position="93"/>
    </location>
</feature>
<feature type="compositionally biased region" description="Low complexity" evidence="1">
    <location>
        <begin position="99"/>
        <end position="120"/>
    </location>
</feature>
<keyword evidence="3" id="KW-1185">Reference proteome</keyword>
<feature type="compositionally biased region" description="Low complexity" evidence="1">
    <location>
        <begin position="161"/>
        <end position="170"/>
    </location>
</feature>
<reference evidence="2" key="1">
    <citation type="journal article" date="2020" name="Stud. Mycol.">
        <title>101 Dothideomycetes genomes: a test case for predicting lifestyles and emergence of pathogens.</title>
        <authorList>
            <person name="Haridas S."/>
            <person name="Albert R."/>
            <person name="Binder M."/>
            <person name="Bloem J."/>
            <person name="Labutti K."/>
            <person name="Salamov A."/>
            <person name="Andreopoulos B."/>
            <person name="Baker S."/>
            <person name="Barry K."/>
            <person name="Bills G."/>
            <person name="Bluhm B."/>
            <person name="Cannon C."/>
            <person name="Castanera R."/>
            <person name="Culley D."/>
            <person name="Daum C."/>
            <person name="Ezra D."/>
            <person name="Gonzalez J."/>
            <person name="Henrissat B."/>
            <person name="Kuo A."/>
            <person name="Liang C."/>
            <person name="Lipzen A."/>
            <person name="Lutzoni F."/>
            <person name="Magnuson J."/>
            <person name="Mondo S."/>
            <person name="Nolan M."/>
            <person name="Ohm R."/>
            <person name="Pangilinan J."/>
            <person name="Park H.-J."/>
            <person name="Ramirez L."/>
            <person name="Alfaro M."/>
            <person name="Sun H."/>
            <person name="Tritt A."/>
            <person name="Yoshinaga Y."/>
            <person name="Zwiers L.-H."/>
            <person name="Turgeon B."/>
            <person name="Goodwin S."/>
            <person name="Spatafora J."/>
            <person name="Crous P."/>
            <person name="Grigoriev I."/>
        </authorList>
    </citation>
    <scope>NUCLEOTIDE SEQUENCE</scope>
    <source>
        <strain evidence="2">CBS 122367</strain>
    </source>
</reference>
<feature type="region of interest" description="Disordered" evidence="1">
    <location>
        <begin position="35"/>
        <end position="126"/>
    </location>
</feature>
<dbReference type="AlphaFoldDB" id="A0A6G1IFK2"/>
<dbReference type="Proteomes" id="UP000799291">
    <property type="component" value="Unassembled WGS sequence"/>
</dbReference>
<protein>
    <submittedName>
        <fullName evidence="2">Uncharacterized protein</fullName>
    </submittedName>
</protein>
<name>A0A6G1IFK2_9PLEO</name>
<dbReference type="EMBL" id="MU005627">
    <property type="protein sequence ID" value="KAF2677004.1"/>
    <property type="molecule type" value="Genomic_DNA"/>
</dbReference>
<accession>A0A6G1IFK2</accession>
<sequence>MPALTNTLPPSLPPSSTRTTPLYCAFTPGASTEINCPTPVGQTLNHTPHSAGSPQRPTNPSTTSPSAPRTKPTRDADLSSKPNPKTSCTQPTACPTAPSTPHSSSGQPSSSPRPSSDSNPLRTESTTSVTCALHTYCHSSFRPSTSSTGAPHPQLSPTSNPSVSLRSTTTSPPPLPTSPLRRDSIARHNNRERGRGKQKQKRTHSVDTPFPHGPSILITRPFQTATPQTHSIPTPLCARDPHSVVTLLATAAHCVRCGWPPTAVA</sequence>
<feature type="compositionally biased region" description="Low complexity" evidence="1">
    <location>
        <begin position="53"/>
        <end position="70"/>
    </location>
</feature>
<feature type="region of interest" description="Disordered" evidence="1">
    <location>
        <begin position="141"/>
        <end position="215"/>
    </location>
</feature>
<evidence type="ECO:0000256" key="1">
    <source>
        <dbReference type="SAM" id="MobiDB-lite"/>
    </source>
</evidence>
<evidence type="ECO:0000313" key="3">
    <source>
        <dbReference type="Proteomes" id="UP000799291"/>
    </source>
</evidence>
<gene>
    <name evidence="2" type="ORF">K458DRAFT_424354</name>
</gene>
<feature type="compositionally biased region" description="Polar residues" evidence="1">
    <location>
        <begin position="35"/>
        <end position="52"/>
    </location>
</feature>
<proteinExistence type="predicted"/>
<evidence type="ECO:0000313" key="2">
    <source>
        <dbReference type="EMBL" id="KAF2677004.1"/>
    </source>
</evidence>
<feature type="compositionally biased region" description="Basic and acidic residues" evidence="1">
    <location>
        <begin position="180"/>
        <end position="195"/>
    </location>
</feature>
<organism evidence="2 3">
    <name type="scientific">Lentithecium fluviatile CBS 122367</name>
    <dbReference type="NCBI Taxonomy" id="1168545"/>
    <lineage>
        <taxon>Eukaryota</taxon>
        <taxon>Fungi</taxon>
        <taxon>Dikarya</taxon>
        <taxon>Ascomycota</taxon>
        <taxon>Pezizomycotina</taxon>
        <taxon>Dothideomycetes</taxon>
        <taxon>Pleosporomycetidae</taxon>
        <taxon>Pleosporales</taxon>
        <taxon>Massarineae</taxon>
        <taxon>Lentitheciaceae</taxon>
        <taxon>Lentithecium</taxon>
    </lineage>
</organism>